<dbReference type="Proteomes" id="UP001174136">
    <property type="component" value="Unassembled WGS sequence"/>
</dbReference>
<comment type="caution">
    <text evidence="2">The sequence shown here is derived from an EMBL/GenBank/DDBJ whole genome shotgun (WGS) entry which is preliminary data.</text>
</comment>
<dbReference type="PANTHER" id="PTHR46601">
    <property type="entry name" value="ULP_PROTEASE DOMAIN-CONTAINING PROTEIN"/>
    <property type="match status" value="1"/>
</dbReference>
<evidence type="ECO:0000256" key="1">
    <source>
        <dbReference type="SAM" id="MobiDB-lite"/>
    </source>
</evidence>
<name>A0AA47NSG9_MERPO</name>
<dbReference type="EMBL" id="JAOPHQ010005129">
    <property type="protein sequence ID" value="KAK0136746.1"/>
    <property type="molecule type" value="Genomic_DNA"/>
</dbReference>
<reference evidence="2" key="1">
    <citation type="journal article" date="2023" name="Front. Mar. Sci.">
        <title>A new Merluccius polli reference genome to investigate the effects of global change in West African waters.</title>
        <authorList>
            <person name="Mateo J.L."/>
            <person name="Blanco-Fernandez C."/>
            <person name="Garcia-Vazquez E."/>
            <person name="Machado-Schiaffino G."/>
        </authorList>
    </citation>
    <scope>NUCLEOTIDE SEQUENCE</scope>
    <source>
        <strain evidence="2">C29</strain>
        <tissue evidence="2">Fin</tissue>
    </source>
</reference>
<dbReference type="PANTHER" id="PTHR46601:SF2">
    <property type="entry name" value="UBIQUITIN-LIKE PROTEASE FAMILY PROFILE DOMAIN-CONTAINING PROTEIN"/>
    <property type="match status" value="1"/>
</dbReference>
<dbReference type="AlphaFoldDB" id="A0AA47NSG9"/>
<organism evidence="2 3">
    <name type="scientific">Merluccius polli</name>
    <name type="common">Benguela hake</name>
    <name type="synonym">Merluccius cadenati</name>
    <dbReference type="NCBI Taxonomy" id="89951"/>
    <lineage>
        <taxon>Eukaryota</taxon>
        <taxon>Metazoa</taxon>
        <taxon>Chordata</taxon>
        <taxon>Craniata</taxon>
        <taxon>Vertebrata</taxon>
        <taxon>Euteleostomi</taxon>
        <taxon>Actinopterygii</taxon>
        <taxon>Neopterygii</taxon>
        <taxon>Teleostei</taxon>
        <taxon>Neoteleostei</taxon>
        <taxon>Acanthomorphata</taxon>
        <taxon>Zeiogadaria</taxon>
        <taxon>Gadariae</taxon>
        <taxon>Gadiformes</taxon>
        <taxon>Gadoidei</taxon>
        <taxon>Merlucciidae</taxon>
        <taxon>Merluccius</taxon>
    </lineage>
</organism>
<feature type="region of interest" description="Disordered" evidence="1">
    <location>
        <begin position="1"/>
        <end position="22"/>
    </location>
</feature>
<sequence>MRLSAAEKQRQYRARRDADPERRAAYLKKQQEKWHEDRRLGKVKTVQALSEREKRRKRKYWRRAQCQSRERKKVIENQVTPPQSPDDEPQIQCSAGRKKVKRKESKLYREIQALKEKLKQEKRKTEKFRKRLAKQQQNSESPRSKTRHLLGRVHVPREMHKTLVFHHALVDNIRAKYTLCKHKKTRQVIAAAVSGKILKKYNFKKRIQETLAVSRKQQKDSESSILFNKVKYISLCYKLYNEVVPFLTRDENSRLTAGKSQTITRGKIKKQKRFLNDTMRNLHRKFLLESPNCNISYSLFCRMRPFWVVQPSIADRETCLCKVQNLSFLIEKLYSLRLVRSTDLEEMAESISCDPNSKECMYNECPNCKDKDFPVATEGDMQASVFITQWTTETVLREKKNKEGKKEKVPVKMTVKKKAETTLHALLDLFKGQLKNFRMHLFNIKRQFAYHRELKKTMKDHECLIHKTMPEIQTLHFASNQQQAILHTGDLHIGGVEKHVCFGTISSSKEKGPAAIWTHLDPILNLVKAAYPNVTVVHFFSDGPCTQYRQKGNFFMFCTKLQEYGFQSGTWNVFEASHGKGAPDGVGGLLKRTADRLVSHGVDIPNAELFFKKLVDAQTSVKLFYVSENDVDGATKNMPAGLPVVPSTMRIHQLVTVTRGQISYRDVSCLCSTRQTLECQCYNTKTFTFLVQATAPTQEGNGQNEREIPWQNLDIIGQWCALKYDNDIYPGIIQGVSETHVEVKCMHQIGVNRFFWPIRDDVLLYLHEDILRMIPPPTSVTSRHVEIDKVIWSKISEL</sequence>
<feature type="compositionally biased region" description="Basic residues" evidence="1">
    <location>
        <begin position="121"/>
        <end position="133"/>
    </location>
</feature>
<evidence type="ECO:0000313" key="2">
    <source>
        <dbReference type="EMBL" id="KAK0136746.1"/>
    </source>
</evidence>
<feature type="region of interest" description="Disordered" evidence="1">
    <location>
        <begin position="121"/>
        <end position="146"/>
    </location>
</feature>
<accession>A0AA47NSG9</accession>
<gene>
    <name evidence="2" type="ORF">N1851_027099</name>
</gene>
<protein>
    <submittedName>
        <fullName evidence="2">Uncharacterized protein</fullName>
    </submittedName>
</protein>
<proteinExistence type="predicted"/>
<keyword evidence="3" id="KW-1185">Reference proteome</keyword>
<evidence type="ECO:0000313" key="3">
    <source>
        <dbReference type="Proteomes" id="UP001174136"/>
    </source>
</evidence>
<feature type="region of interest" description="Disordered" evidence="1">
    <location>
        <begin position="48"/>
        <end position="99"/>
    </location>
</feature>